<keyword evidence="2 6" id="KW-0378">Hydrolase</keyword>
<organism evidence="5 6">
    <name type="scientific">Limulus polyphemus</name>
    <name type="common">Atlantic horseshoe crab</name>
    <dbReference type="NCBI Taxonomy" id="6850"/>
    <lineage>
        <taxon>Eukaryota</taxon>
        <taxon>Metazoa</taxon>
        <taxon>Ecdysozoa</taxon>
        <taxon>Arthropoda</taxon>
        <taxon>Chelicerata</taxon>
        <taxon>Merostomata</taxon>
        <taxon>Xiphosura</taxon>
        <taxon>Limulidae</taxon>
        <taxon>Limulus</taxon>
    </lineage>
</organism>
<proteinExistence type="inferred from homology"/>
<feature type="non-terminal residue" evidence="6">
    <location>
        <position position="285"/>
    </location>
</feature>
<protein>
    <recommendedName>
        <fullName evidence="2">Ubiquitin carboxyl-terminal hydrolase MINDY</fullName>
        <ecNumber evidence="2">3.4.19.12</ecNumber>
    </recommendedName>
</protein>
<comment type="function">
    <text evidence="2">Hydrolase that can remove 'Lys-48'-linked conjugated ubiquitin from proteins.</text>
</comment>
<dbReference type="PANTHER" id="PTHR12473">
    <property type="entry name" value="UBIQUITIN CARBOXYL-TERMINAL HYDROLASE MINDY-4-RELATED"/>
    <property type="match status" value="1"/>
</dbReference>
<dbReference type="GO" id="GO:0016787">
    <property type="term" value="F:hydrolase activity"/>
    <property type="evidence" value="ECO:0007669"/>
    <property type="project" value="UniProtKB-KW"/>
</dbReference>
<sequence length="285" mass="31750">MWKTHTRSDEIGKDRWSTVTRPSIVDVPVDEVLHEASRGTYDFGHSHTKEWLSISRGNSFEPKELVELNVKPTKVTKQQSLASSRNLDRSSVVSSDYMRKSSGKKDVGISQPYLLPSLKLENRDPSRVKSSERHSFVHVKLEQPSNDSISGQQKVKGHRVSSTDHDKVVNEGVGDLEVCDLSDAEIEEVSVAPATSMMCRPSYSGISRSITLSEAMKLKQIVLGSPFRNFNPEWHHQSFTFSNHKDLMYGLIQRKGGPCGVLAAVQAYIILHLVFGDVPSCLTDG</sequence>
<keyword evidence="5" id="KW-1185">Reference proteome</keyword>
<evidence type="ECO:0000256" key="1">
    <source>
        <dbReference type="ARBA" id="ARBA00011074"/>
    </source>
</evidence>
<feature type="region of interest" description="Disordered" evidence="3">
    <location>
        <begin position="77"/>
        <end position="105"/>
    </location>
</feature>
<dbReference type="InterPro" id="IPR025257">
    <property type="entry name" value="MINDY-3/4_CD"/>
</dbReference>
<feature type="region of interest" description="Disordered" evidence="3">
    <location>
        <begin position="144"/>
        <end position="164"/>
    </location>
</feature>
<gene>
    <name evidence="6" type="primary">LOC111089834</name>
</gene>
<feature type="compositionally biased region" description="Polar residues" evidence="3">
    <location>
        <begin position="144"/>
        <end position="153"/>
    </location>
</feature>
<accession>A0ABM1TS43</accession>
<name>A0ABM1TS43_LIMPO</name>
<comment type="similarity">
    <text evidence="1 2">Belongs to the MINDY deubiquitinase family. FAM188 subfamily.</text>
</comment>
<dbReference type="Proteomes" id="UP000694941">
    <property type="component" value="Unplaced"/>
</dbReference>
<reference evidence="6" key="1">
    <citation type="submission" date="2025-08" db="UniProtKB">
        <authorList>
            <consortium name="RefSeq"/>
        </authorList>
    </citation>
    <scope>IDENTIFICATION</scope>
    <source>
        <tissue evidence="6">Muscle</tissue>
    </source>
</reference>
<keyword evidence="2" id="KW-0788">Thiol protease</keyword>
<dbReference type="GeneID" id="111089834"/>
<feature type="compositionally biased region" description="Polar residues" evidence="3">
    <location>
        <begin position="77"/>
        <end position="94"/>
    </location>
</feature>
<evidence type="ECO:0000256" key="3">
    <source>
        <dbReference type="SAM" id="MobiDB-lite"/>
    </source>
</evidence>
<keyword evidence="2" id="KW-0645">Protease</keyword>
<evidence type="ECO:0000256" key="2">
    <source>
        <dbReference type="RuleBase" id="RU367088"/>
    </source>
</evidence>
<keyword evidence="2" id="KW-0833">Ubl conjugation pathway</keyword>
<evidence type="ECO:0000313" key="6">
    <source>
        <dbReference type="RefSeq" id="XP_022258699.1"/>
    </source>
</evidence>
<feature type="domain" description="Deubiquitinating enzyme MINDY-3/4 conserved" evidence="4">
    <location>
        <begin position="219"/>
        <end position="277"/>
    </location>
</feature>
<dbReference type="InterPro" id="IPR039785">
    <property type="entry name" value="MINY3/4"/>
</dbReference>
<dbReference type="EC" id="3.4.19.12" evidence="2"/>
<evidence type="ECO:0000259" key="4">
    <source>
        <dbReference type="Pfam" id="PF13898"/>
    </source>
</evidence>
<dbReference type="RefSeq" id="XP_022258699.1">
    <property type="nucleotide sequence ID" value="XM_022402991.1"/>
</dbReference>
<comment type="catalytic activity">
    <reaction evidence="2">
        <text>Thiol-dependent hydrolysis of ester, thioester, amide, peptide and isopeptide bonds formed by the C-terminal Gly of ubiquitin (a 76-residue protein attached to proteins as an intracellular targeting signal).</text>
        <dbReference type="EC" id="3.4.19.12"/>
    </reaction>
</comment>
<evidence type="ECO:0000313" key="5">
    <source>
        <dbReference type="Proteomes" id="UP000694941"/>
    </source>
</evidence>
<dbReference type="PANTHER" id="PTHR12473:SF8">
    <property type="entry name" value="UBIQUITIN CARBOXYL-TERMINAL HYDROLASE MINDY-4-RELATED"/>
    <property type="match status" value="1"/>
</dbReference>
<dbReference type="Pfam" id="PF13898">
    <property type="entry name" value="MINDY-3_4_CD"/>
    <property type="match status" value="1"/>
</dbReference>